<evidence type="ECO:0000313" key="3">
    <source>
        <dbReference type="Proteomes" id="UP000225277"/>
    </source>
</evidence>
<sequence length="107" mass="11504">MKPSPSADELATSTPGNVDIPTDAPPHTRKSDDDNDDDSEYQSMRESRACLRGGGQSDVAVGAQHGRASYGSFAGNVLQMQREHLREAALQCMRLRSTGSICTHDPS</sequence>
<evidence type="ECO:0000313" key="2">
    <source>
        <dbReference type="EMBL" id="CZT21866.1"/>
    </source>
</evidence>
<evidence type="ECO:0000256" key="1">
    <source>
        <dbReference type="SAM" id="MobiDB-lite"/>
    </source>
</evidence>
<protein>
    <submittedName>
        <fullName evidence="2">Uncharacterized protein</fullName>
    </submittedName>
</protein>
<dbReference type="GeneID" id="35602845"/>
<name>A0A2D3VDI9_9PEZI</name>
<reference evidence="2 3" key="1">
    <citation type="submission" date="2016-03" db="EMBL/GenBank/DDBJ databases">
        <authorList>
            <person name="Ploux O."/>
        </authorList>
    </citation>
    <scope>NUCLEOTIDE SEQUENCE [LARGE SCALE GENOMIC DNA]</scope>
    <source>
        <strain evidence="2 3">URUG2</strain>
    </source>
</reference>
<proteinExistence type="predicted"/>
<feature type="region of interest" description="Disordered" evidence="1">
    <location>
        <begin position="1"/>
        <end position="56"/>
    </location>
</feature>
<keyword evidence="3" id="KW-1185">Reference proteome</keyword>
<dbReference type="Proteomes" id="UP000225277">
    <property type="component" value="Unassembled WGS sequence"/>
</dbReference>
<organism evidence="2 3">
    <name type="scientific">Ramularia collo-cygni</name>
    <dbReference type="NCBI Taxonomy" id="112498"/>
    <lineage>
        <taxon>Eukaryota</taxon>
        <taxon>Fungi</taxon>
        <taxon>Dikarya</taxon>
        <taxon>Ascomycota</taxon>
        <taxon>Pezizomycotina</taxon>
        <taxon>Dothideomycetes</taxon>
        <taxon>Dothideomycetidae</taxon>
        <taxon>Mycosphaerellales</taxon>
        <taxon>Mycosphaerellaceae</taxon>
        <taxon>Ramularia</taxon>
    </lineage>
</organism>
<accession>A0A2D3VDI9</accession>
<gene>
    <name evidence="2" type="ORF">RCC_07733</name>
</gene>
<dbReference type="RefSeq" id="XP_023628755.1">
    <property type="nucleotide sequence ID" value="XM_023772987.1"/>
</dbReference>
<dbReference type="AlphaFoldDB" id="A0A2D3VDI9"/>
<dbReference type="EMBL" id="FJUY01000012">
    <property type="protein sequence ID" value="CZT21866.1"/>
    <property type="molecule type" value="Genomic_DNA"/>
</dbReference>